<proteinExistence type="predicted"/>
<dbReference type="KEGG" id="aall:I6G90_18905"/>
<accession>A0A0T6TZU7</accession>
<evidence type="ECO:0000313" key="2">
    <source>
        <dbReference type="Proteomes" id="UP000595101"/>
    </source>
</evidence>
<name>A0A0T6TZU7_9GAMM</name>
<dbReference type="NCBIfam" id="NF038109">
    <property type="entry name" value="tapY2_fam"/>
    <property type="match status" value="1"/>
</dbReference>
<dbReference type="GeneID" id="60787722"/>
<organism evidence="1 2">
    <name type="scientific">Aeromonas allosaccharophila</name>
    <dbReference type="NCBI Taxonomy" id="656"/>
    <lineage>
        <taxon>Bacteria</taxon>
        <taxon>Pseudomonadati</taxon>
        <taxon>Pseudomonadota</taxon>
        <taxon>Gammaproteobacteria</taxon>
        <taxon>Aeromonadales</taxon>
        <taxon>Aeromonadaceae</taxon>
        <taxon>Aeromonas</taxon>
    </lineage>
</organism>
<protein>
    <submittedName>
        <fullName evidence="1">Type IVa secretion system protein TapY2</fullName>
    </submittedName>
</protein>
<dbReference type="Proteomes" id="UP000595101">
    <property type="component" value="Chromosome"/>
</dbReference>
<dbReference type="AlphaFoldDB" id="A0A0T6TZU7"/>
<dbReference type="InterPro" id="IPR049848">
    <property type="entry name" value="TapY2-like"/>
</dbReference>
<dbReference type="EMBL" id="CP065745">
    <property type="protein sequence ID" value="QPR54449.1"/>
    <property type="molecule type" value="Genomic_DNA"/>
</dbReference>
<sequence>MKRMLLWCVGLPLLVQAQTEDIKCYVTLEGGVQMVLQQPVADTSKANLVRVFKQKGYEIDGVVHLVTEVIECVPLAATFSLADAKKQDEIQPR</sequence>
<evidence type="ECO:0000313" key="1">
    <source>
        <dbReference type="EMBL" id="QPR54449.1"/>
    </source>
</evidence>
<dbReference type="RefSeq" id="WP_058053944.1">
    <property type="nucleotide sequence ID" value="NZ_CP065745.1"/>
</dbReference>
<reference evidence="1 2" key="1">
    <citation type="submission" date="2020-12" db="EMBL/GenBank/DDBJ databases">
        <title>FDA dAtabase for Regulatory Grade micrObial Sequences (FDA-ARGOS): Supporting development and validation of Infectious Disease Dx tests.</title>
        <authorList>
            <person name="Sproer C."/>
            <person name="Gronow S."/>
            <person name="Severitt S."/>
            <person name="Schroder I."/>
            <person name="Tallon L."/>
            <person name="Sadzewicz L."/>
            <person name="Zhao X."/>
            <person name="Boylan J."/>
            <person name="Ott S."/>
            <person name="Bowen H."/>
            <person name="Vavikolanu K."/>
            <person name="Mehta A."/>
            <person name="Aluvathingal J."/>
            <person name="Nadendla S."/>
            <person name="Lowell S."/>
            <person name="Myers T."/>
            <person name="Yan Y."/>
            <person name="Sichtig H."/>
        </authorList>
    </citation>
    <scope>NUCLEOTIDE SEQUENCE [LARGE SCALE GENOMIC DNA]</scope>
    <source>
        <strain evidence="1 2">FDAARGOS_933</strain>
    </source>
</reference>
<gene>
    <name evidence="1" type="primary">tapY2</name>
    <name evidence="1" type="ORF">I6G90_18905</name>
</gene>